<sequence length="206" mass="23777">MTSVEELENQCLPMSKLKKYATKWVIKVLVIRRSLTKEYKNVNGEGIRWQLIFINEEDLEVAFMNNTEVVEDKSQSKTQKISNGFISFDEAEKITNESLFDVVCILLKLKPLNGEGRSIRQEVIVTNKRNDNMKAQKINISLMPSKLMQTARQVKITNILNGSLAIVKDMYYKLNATISSTDNNMGPWYYACKKCYKTEDIDSEER</sequence>
<comment type="caution">
    <text evidence="1">The sequence shown here is derived from an EMBL/GenBank/DDBJ whole genome shotgun (WGS) entry which is preliminary data.</text>
</comment>
<protein>
    <submittedName>
        <fullName evidence="1">Uncharacterized protein</fullName>
    </submittedName>
</protein>
<evidence type="ECO:0000313" key="1">
    <source>
        <dbReference type="EMBL" id="KAG5630575.1"/>
    </source>
</evidence>
<reference evidence="1 2" key="1">
    <citation type="submission" date="2020-09" db="EMBL/GenBank/DDBJ databases">
        <title>De no assembly of potato wild relative species, Solanum commersonii.</title>
        <authorList>
            <person name="Cho K."/>
        </authorList>
    </citation>
    <scope>NUCLEOTIDE SEQUENCE [LARGE SCALE GENOMIC DNA]</scope>
    <source>
        <strain evidence="1">LZ3.2</strain>
        <tissue evidence="1">Leaf</tissue>
    </source>
</reference>
<dbReference type="EMBL" id="JACXVP010000001">
    <property type="protein sequence ID" value="KAG5630575.1"/>
    <property type="molecule type" value="Genomic_DNA"/>
</dbReference>
<keyword evidence="2" id="KW-1185">Reference proteome</keyword>
<organism evidence="1 2">
    <name type="scientific">Solanum commersonii</name>
    <name type="common">Commerson's wild potato</name>
    <name type="synonym">Commerson's nightshade</name>
    <dbReference type="NCBI Taxonomy" id="4109"/>
    <lineage>
        <taxon>Eukaryota</taxon>
        <taxon>Viridiplantae</taxon>
        <taxon>Streptophyta</taxon>
        <taxon>Embryophyta</taxon>
        <taxon>Tracheophyta</taxon>
        <taxon>Spermatophyta</taxon>
        <taxon>Magnoliopsida</taxon>
        <taxon>eudicotyledons</taxon>
        <taxon>Gunneridae</taxon>
        <taxon>Pentapetalae</taxon>
        <taxon>asterids</taxon>
        <taxon>lamiids</taxon>
        <taxon>Solanales</taxon>
        <taxon>Solanaceae</taxon>
        <taxon>Solanoideae</taxon>
        <taxon>Solaneae</taxon>
        <taxon>Solanum</taxon>
    </lineage>
</organism>
<dbReference type="InterPro" id="IPR012340">
    <property type="entry name" value="NA-bd_OB-fold"/>
</dbReference>
<accession>A0A9J6B2G9</accession>
<dbReference type="Proteomes" id="UP000824120">
    <property type="component" value="Chromosome 1"/>
</dbReference>
<gene>
    <name evidence="1" type="ORF">H5410_002292</name>
</gene>
<dbReference type="Gene3D" id="2.40.50.140">
    <property type="entry name" value="Nucleic acid-binding proteins"/>
    <property type="match status" value="1"/>
</dbReference>
<dbReference type="AlphaFoldDB" id="A0A9J6B2G9"/>
<proteinExistence type="predicted"/>
<name>A0A9J6B2G9_SOLCO</name>
<evidence type="ECO:0000313" key="2">
    <source>
        <dbReference type="Proteomes" id="UP000824120"/>
    </source>
</evidence>